<evidence type="ECO:0000256" key="9">
    <source>
        <dbReference type="ARBA" id="ARBA00023054"/>
    </source>
</evidence>
<name>A0A6P6S1L6_9EIME</name>
<evidence type="ECO:0000256" key="8">
    <source>
        <dbReference type="ARBA" id="ARBA00022990"/>
    </source>
</evidence>
<evidence type="ECO:0000256" key="2">
    <source>
        <dbReference type="ARBA" id="ARBA00004529"/>
    </source>
</evidence>
<sequence length="898" mass="95572">MVIWTGRLAAFTDNTYAWRSMAQQTATPRFLSGFPCAPPSPSPPEASAFHTNAMQDNKNGWAEVPALPPFNFIDVLRQQQMMLSKLIYWSSSTSSSTTTNGVYAYLHVDLTHSKGPSLMHDKRELSLPFSVSQSLLDPRVASEQQKLCDSEAADTPATSQATTSAPGCLFMLEDLYLCEPCGKVLSPLDVFDEVECHICPGCLDVLPPGEASACGLRCGKCFTCPRCLHTLSLARRRKDEEGRGHLGASPLDGAAGAAAAFPFAQPEDEVEDPAVLAARFDSAAAAAEVAARAAAAAASDCDRTLETQAAGGGEAAAAAAAREGERFVIAACEGDAGEVTEQLEEAGCFASFVAPQRCDSLLSVPSLDGDAADDAEGATAGGEDPIPAPARAAYCSRAHLYFYSCAHCSWTSEAADIASSIPAVLPLLASQHQREGLGVIVFEELMEVLQHNAFEKERRRQLQQTVKSHAVAALIAAAANPHSREPAALPVTAAAAAAAAPWRLKDAQETEAQGEKQLREMNIWTYRRPSRWAFAPPQVPLAAIAEGQHLQCSVKNTLAAAAAAAERVRAEDAKEAAAEDASATYSLSAAEDMRRYPAYTEPLHAEQLLIDTGHPDITPVYSTSRVFTAARCLRMHDRVGLQELLQAPEAFAAAAAGSSFLPLKRRLLLPRCTKRCCDCERIIVKPQLSPEAVPPFRINHSAALLLPSIDCRVVGDVGHLLQGEKGVVLLALTSCADSPVTVTLISATKGYMQRGKQLPQKQQLQGGETEGQAGKRDAWWNLDWNGSLTVELGAYDELLDELGGAQGEASEKPPDGLDEALTGTGDAVLAQWGNSALLRLEVSVHPNCSDTVAVLPFAAEIFSGKKDSAPIFRLQYVGIMGTGARQAASSSVKRTETI</sequence>
<evidence type="ECO:0000256" key="10">
    <source>
        <dbReference type="ARBA" id="ARBA00023212"/>
    </source>
</evidence>
<evidence type="ECO:0000256" key="6">
    <source>
        <dbReference type="ARBA" id="ARBA00022553"/>
    </source>
</evidence>
<evidence type="ECO:0000313" key="14">
    <source>
        <dbReference type="Proteomes" id="UP000515125"/>
    </source>
</evidence>
<evidence type="ECO:0000313" key="15">
    <source>
        <dbReference type="RefSeq" id="XP_026193679.1"/>
    </source>
</evidence>
<evidence type="ECO:0000256" key="11">
    <source>
        <dbReference type="ARBA" id="ARBA00034776"/>
    </source>
</evidence>
<keyword evidence="6" id="KW-0597">Phosphoprotein</keyword>
<dbReference type="GO" id="GO:0001725">
    <property type="term" value="C:stress fiber"/>
    <property type="evidence" value="ECO:0007669"/>
    <property type="project" value="UniProtKB-SubCell"/>
</dbReference>
<dbReference type="InterPro" id="IPR008603">
    <property type="entry name" value="DCTN4"/>
</dbReference>
<keyword evidence="10" id="KW-0206">Cytoskeleton</keyword>
<keyword evidence="5" id="KW-1017">Isopeptide bond</keyword>
<keyword evidence="4" id="KW-0963">Cytoplasm</keyword>
<keyword evidence="7" id="KW-0832">Ubl conjugation</keyword>
<organism evidence="14 15">
    <name type="scientific">Cyclospora cayetanensis</name>
    <dbReference type="NCBI Taxonomy" id="88456"/>
    <lineage>
        <taxon>Eukaryota</taxon>
        <taxon>Sar</taxon>
        <taxon>Alveolata</taxon>
        <taxon>Apicomplexa</taxon>
        <taxon>Conoidasida</taxon>
        <taxon>Coccidia</taxon>
        <taxon>Eucoccidiorida</taxon>
        <taxon>Eimeriorina</taxon>
        <taxon>Eimeriidae</taxon>
        <taxon>Cyclospora</taxon>
    </lineage>
</organism>
<evidence type="ECO:0000256" key="4">
    <source>
        <dbReference type="ARBA" id="ARBA00022490"/>
    </source>
</evidence>
<dbReference type="GO" id="GO:0005813">
    <property type="term" value="C:centrosome"/>
    <property type="evidence" value="ECO:0007669"/>
    <property type="project" value="UniProtKB-SubCell"/>
</dbReference>
<dbReference type="Proteomes" id="UP000515125">
    <property type="component" value="Unplaced"/>
</dbReference>
<keyword evidence="8" id="KW-0007">Acetylation</keyword>
<dbReference type="AlphaFoldDB" id="A0A6P6S1L6"/>
<dbReference type="OrthoDB" id="283815at2759"/>
<keyword evidence="9" id="KW-0175">Coiled coil</keyword>
<accession>A0A6P6S1L6</accession>
<comment type="subcellular location">
    <subcellularLocation>
        <location evidence="1">Cytoplasm</location>
        <location evidence="1">Cytoskeleton</location>
        <location evidence="1">Microtubule organizing center</location>
        <location evidence="1">Centrosome</location>
    </subcellularLocation>
    <subcellularLocation>
        <location evidence="2">Cytoplasm</location>
        <location evidence="2">Cytoskeleton</location>
        <location evidence="2">Stress fiber</location>
    </subcellularLocation>
    <subcellularLocation>
        <location evidence="3">Cytoplasm</location>
        <location evidence="3">Myofibril</location>
    </subcellularLocation>
</comment>
<evidence type="ECO:0000256" key="3">
    <source>
        <dbReference type="ARBA" id="ARBA00004657"/>
    </source>
</evidence>
<gene>
    <name evidence="15" type="primary">LOC34619046</name>
</gene>
<proteinExistence type="inferred from homology"/>
<evidence type="ECO:0000256" key="1">
    <source>
        <dbReference type="ARBA" id="ARBA00004300"/>
    </source>
</evidence>
<comment type="subunit">
    <text evidence="13">Subunit of dynactin, a multiprotein complex part of a tripartite complex with dynein and a adapter, such as BICDL1, BICD2 or HOOK3. The dynactin complex is built around ACTR1A/ACTB filament and consists of an actin-related filament composed of a shoulder domain, a pointed end and a barbed end. Its length is defined by its flexible shoulder domain. The soulder is composed of 2 DCTN1 subunits, 4 DCTN2 and 2 DCTN3. The 4 DCNT2 (via N-terminus) bind the ACTR1A filament and act as molecular rulers to determine the length. The pointed end is important for binding dynein-dynactin cargo adapters. Consists of 4 subunits: ACTR10, DCNT4, DCTN5 and DCTN6. The barbed end is composed of a CAPZA1:CAPZB heterodimers, which binds ACTR1A/ACTB filament and dynactin and stabilizes dynactin. Interacts with ATP7B, but not ATP7A, in a copper-dependent manner. Interacts with ANK2; this interaction is required for localization at costameres. Interacts with N4BP2L1.</text>
</comment>
<dbReference type="PANTHER" id="PTHR13034">
    <property type="entry name" value="DYNACTIN P62 SUBUNIT"/>
    <property type="match status" value="1"/>
</dbReference>
<reference evidence="15" key="1">
    <citation type="submission" date="2025-08" db="UniProtKB">
        <authorList>
            <consortium name="RefSeq"/>
        </authorList>
    </citation>
    <scope>IDENTIFICATION</scope>
</reference>
<evidence type="ECO:0000256" key="5">
    <source>
        <dbReference type="ARBA" id="ARBA00022499"/>
    </source>
</evidence>
<comment type="similarity">
    <text evidence="11">Belongs to the dynactin subunit 4 family.</text>
</comment>
<dbReference type="PANTHER" id="PTHR13034:SF2">
    <property type="entry name" value="DYNACTIN SUBUNIT 4"/>
    <property type="match status" value="1"/>
</dbReference>
<evidence type="ECO:0000256" key="13">
    <source>
        <dbReference type="ARBA" id="ARBA00093507"/>
    </source>
</evidence>
<dbReference type="GeneID" id="34619046"/>
<dbReference type="Pfam" id="PF05502">
    <property type="entry name" value="Dynactin_p62"/>
    <property type="match status" value="1"/>
</dbReference>
<dbReference type="GO" id="GO:0005869">
    <property type="term" value="C:dynactin complex"/>
    <property type="evidence" value="ECO:0007669"/>
    <property type="project" value="InterPro"/>
</dbReference>
<evidence type="ECO:0000256" key="12">
    <source>
        <dbReference type="ARBA" id="ARBA00034864"/>
    </source>
</evidence>
<keyword evidence="14" id="KW-1185">Reference proteome</keyword>
<evidence type="ECO:0000256" key="7">
    <source>
        <dbReference type="ARBA" id="ARBA00022843"/>
    </source>
</evidence>
<dbReference type="RefSeq" id="XP_026193679.1">
    <property type="nucleotide sequence ID" value="XM_026337894.1"/>
</dbReference>
<protein>
    <recommendedName>
        <fullName evidence="12">Dynactin subunit 4</fullName>
    </recommendedName>
</protein>